<accession>A0A0L6V938</accession>
<keyword evidence="3" id="KW-1185">Reference proteome</keyword>
<dbReference type="Proteomes" id="UP000037035">
    <property type="component" value="Unassembled WGS sequence"/>
</dbReference>
<dbReference type="EMBL" id="LAVV01007237">
    <property type="protein sequence ID" value="KNZ56630.1"/>
    <property type="molecule type" value="Genomic_DNA"/>
</dbReference>
<proteinExistence type="predicted"/>
<evidence type="ECO:0000256" key="1">
    <source>
        <dbReference type="SAM" id="MobiDB-lite"/>
    </source>
</evidence>
<dbReference type="VEuPathDB" id="FungiDB:VP01_2360g2"/>
<gene>
    <name evidence="2" type="ORF">VP01_2360g2</name>
</gene>
<feature type="compositionally biased region" description="Polar residues" evidence="1">
    <location>
        <begin position="141"/>
        <end position="166"/>
    </location>
</feature>
<feature type="region of interest" description="Disordered" evidence="1">
    <location>
        <begin position="139"/>
        <end position="209"/>
    </location>
</feature>
<dbReference type="AlphaFoldDB" id="A0A0L6V938"/>
<sequence>MVRVSGAPQPFPVHVILIAEQLLMKALCVVRNVWIPALIPWGASAFMPTLDSWPYYEFDTDAIGASQHDMPTHHITSRAPSMQHIPAYDYHSSSALHESPADAQWFGSGMPPSKFVMLASSLSSSGQLINPIRPMYYWESQHPSGQDSSGMTSRTPNSDQEFNNDSSEPKRKMTEASDASPPKKNKQTVAKMHDNHHQKPNTDTNNEVSISLAHRFSKSLLEEDDDRMGPFNSKLWQYAFLNTVNFPGIRYWKTNGGSYLNMLYNSDLWISLEGAGKASIRLPPLIEGFIHLGQDSERNHVAVKRARALLEDIFWRNSQLLLALTSPKSTPKPRTRRYLYQTDQITTLRPVEQGTLLAWLVELFNTRIDAQVFQAEPRHLNKNSDMRLSLKEMLFHYFTEDLETQEQNWGYWVKKANKDNRSPESKVTYRSAIKTKVVLNTLRTYYKKTNRTKWKMLFRQDYHFANFFGLLKHHEYHKSLHRLYKSHLNYSESLHLFPWENPAPTLDKSSRQICDRLSEAMGRFNLVSIGNYFEYVDNRIQGSSIPQNM</sequence>
<dbReference type="OrthoDB" id="2496225at2759"/>
<organism evidence="2 3">
    <name type="scientific">Puccinia sorghi</name>
    <dbReference type="NCBI Taxonomy" id="27349"/>
    <lineage>
        <taxon>Eukaryota</taxon>
        <taxon>Fungi</taxon>
        <taxon>Dikarya</taxon>
        <taxon>Basidiomycota</taxon>
        <taxon>Pucciniomycotina</taxon>
        <taxon>Pucciniomycetes</taxon>
        <taxon>Pucciniales</taxon>
        <taxon>Pucciniaceae</taxon>
        <taxon>Puccinia</taxon>
    </lineage>
</organism>
<name>A0A0L6V938_9BASI</name>
<protein>
    <submittedName>
        <fullName evidence="2">Uncharacterized protein</fullName>
    </submittedName>
</protein>
<reference evidence="2 3" key="1">
    <citation type="submission" date="2015-08" db="EMBL/GenBank/DDBJ databases">
        <title>Next Generation Sequencing and Analysis of the Genome of Puccinia sorghi L Schw, the Causal Agent of Maize Common Rust.</title>
        <authorList>
            <person name="Rochi L."/>
            <person name="Burguener G."/>
            <person name="Darino M."/>
            <person name="Turjanski A."/>
            <person name="Kreff E."/>
            <person name="Dieguez M.J."/>
            <person name="Sacco F."/>
        </authorList>
    </citation>
    <scope>NUCLEOTIDE SEQUENCE [LARGE SCALE GENOMIC DNA]</scope>
    <source>
        <strain evidence="2 3">RO10H11247</strain>
    </source>
</reference>
<evidence type="ECO:0000313" key="3">
    <source>
        <dbReference type="Proteomes" id="UP000037035"/>
    </source>
</evidence>
<comment type="caution">
    <text evidence="2">The sequence shown here is derived from an EMBL/GenBank/DDBJ whole genome shotgun (WGS) entry which is preliminary data.</text>
</comment>
<evidence type="ECO:0000313" key="2">
    <source>
        <dbReference type="EMBL" id="KNZ56630.1"/>
    </source>
</evidence>